<organism evidence="5">
    <name type="scientific">marine metagenome</name>
    <dbReference type="NCBI Taxonomy" id="408172"/>
    <lineage>
        <taxon>unclassified sequences</taxon>
        <taxon>metagenomes</taxon>
        <taxon>ecological metagenomes</taxon>
    </lineage>
</organism>
<evidence type="ECO:0000256" key="3">
    <source>
        <dbReference type="ARBA" id="ARBA00022842"/>
    </source>
</evidence>
<dbReference type="PANTHER" id="PTHR32308:SF10">
    <property type="entry name" value="CITRATE LYASE SUBUNIT BETA"/>
    <property type="match status" value="1"/>
</dbReference>
<dbReference type="InterPro" id="IPR011206">
    <property type="entry name" value="Citrate_lyase_beta/mcl1/mcl2"/>
</dbReference>
<comment type="cofactor">
    <cofactor evidence="1">
        <name>Mg(2+)</name>
        <dbReference type="ChEBI" id="CHEBI:18420"/>
    </cofactor>
</comment>
<dbReference type="SUPFAM" id="SSF51621">
    <property type="entry name" value="Phosphoenolpyruvate/pyruvate domain"/>
    <property type="match status" value="1"/>
</dbReference>
<feature type="domain" description="HpcH/HpaI aldolase/citrate lyase" evidence="4">
    <location>
        <begin position="2"/>
        <end position="211"/>
    </location>
</feature>
<evidence type="ECO:0000256" key="1">
    <source>
        <dbReference type="ARBA" id="ARBA00001946"/>
    </source>
</evidence>
<dbReference type="GO" id="GO:0000287">
    <property type="term" value="F:magnesium ion binding"/>
    <property type="evidence" value="ECO:0007669"/>
    <property type="project" value="TreeGrafter"/>
</dbReference>
<evidence type="ECO:0000313" key="5">
    <source>
        <dbReference type="EMBL" id="SVA01993.1"/>
    </source>
</evidence>
<keyword evidence="3" id="KW-0460">Magnesium</keyword>
<protein>
    <recommendedName>
        <fullName evidence="4">HpcH/HpaI aldolase/citrate lyase domain-containing protein</fullName>
    </recommendedName>
</protein>
<dbReference type="InterPro" id="IPR015813">
    <property type="entry name" value="Pyrv/PenolPyrv_kinase-like_dom"/>
</dbReference>
<evidence type="ECO:0000256" key="2">
    <source>
        <dbReference type="ARBA" id="ARBA00022723"/>
    </source>
</evidence>
<sequence length="281" mass="29964">MPGDNPRAQKKASGLAADVIILDLEDAVAPANKEVARNQVLSTLGKSPFGKREVVVRINRLDSPWGVDDLAALSQVHPDAILLPKIESADELFRAAVTLSAQGIPADIGLWAMVETPRGIQSIEDITNASGRLACLVLGTGDLASSMRITGADQDRFGLVYALSRCVLAARASGLDVIDGVFFDLADSAGFRVSCKQGRQLGFDGKSLIHPGQIDIANGVFSPQPDSIDHARRVIEAWDAAARDERGVLVVDNRLVEALHVRDAHRLLALRDAINTLAADP</sequence>
<dbReference type="GO" id="GO:0003824">
    <property type="term" value="F:catalytic activity"/>
    <property type="evidence" value="ECO:0007669"/>
    <property type="project" value="InterPro"/>
</dbReference>
<dbReference type="AlphaFoldDB" id="A0A381SL47"/>
<name>A0A381SL47_9ZZZZ</name>
<keyword evidence="2" id="KW-0479">Metal-binding</keyword>
<dbReference type="Pfam" id="PF03328">
    <property type="entry name" value="HpcH_HpaI"/>
    <property type="match status" value="1"/>
</dbReference>
<dbReference type="PANTHER" id="PTHR32308">
    <property type="entry name" value="LYASE BETA SUBUNIT, PUTATIVE (AFU_ORTHOLOGUE AFUA_4G13030)-RELATED"/>
    <property type="match status" value="1"/>
</dbReference>
<accession>A0A381SL47</accession>
<evidence type="ECO:0000259" key="4">
    <source>
        <dbReference type="Pfam" id="PF03328"/>
    </source>
</evidence>
<dbReference type="EMBL" id="UINC01002959">
    <property type="protein sequence ID" value="SVA01993.1"/>
    <property type="molecule type" value="Genomic_DNA"/>
</dbReference>
<proteinExistence type="predicted"/>
<dbReference type="InterPro" id="IPR005000">
    <property type="entry name" value="Aldolase/citrate-lyase_domain"/>
</dbReference>
<dbReference type="PIRSF" id="PIRSF015582">
    <property type="entry name" value="Cit_lyase_B"/>
    <property type="match status" value="1"/>
</dbReference>
<dbReference type="InterPro" id="IPR040442">
    <property type="entry name" value="Pyrv_kinase-like_dom_sf"/>
</dbReference>
<reference evidence="5" key="1">
    <citation type="submission" date="2018-05" db="EMBL/GenBank/DDBJ databases">
        <authorList>
            <person name="Lanie J.A."/>
            <person name="Ng W.-L."/>
            <person name="Kazmierczak K.M."/>
            <person name="Andrzejewski T.M."/>
            <person name="Davidsen T.M."/>
            <person name="Wayne K.J."/>
            <person name="Tettelin H."/>
            <person name="Glass J.I."/>
            <person name="Rusch D."/>
            <person name="Podicherti R."/>
            <person name="Tsui H.-C.T."/>
            <person name="Winkler M.E."/>
        </authorList>
    </citation>
    <scope>NUCLEOTIDE SEQUENCE</scope>
</reference>
<dbReference type="GO" id="GO:0006107">
    <property type="term" value="P:oxaloacetate metabolic process"/>
    <property type="evidence" value="ECO:0007669"/>
    <property type="project" value="TreeGrafter"/>
</dbReference>
<gene>
    <name evidence="5" type="ORF">METZ01_LOCUS54847</name>
</gene>
<dbReference type="Gene3D" id="3.20.20.60">
    <property type="entry name" value="Phosphoenolpyruvate-binding domains"/>
    <property type="match status" value="1"/>
</dbReference>